<evidence type="ECO:0000256" key="15">
    <source>
        <dbReference type="ARBA" id="ARBA00023136"/>
    </source>
</evidence>
<dbReference type="EMBL" id="CP018788">
    <property type="protein sequence ID" value="ARQ98599.1"/>
    <property type="molecule type" value="Genomic_DNA"/>
</dbReference>
<feature type="transmembrane region" description="Helical" evidence="24">
    <location>
        <begin position="98"/>
        <end position="117"/>
    </location>
</feature>
<feature type="transmembrane region" description="Helical" evidence="24">
    <location>
        <begin position="73"/>
        <end position="91"/>
    </location>
</feature>
<evidence type="ECO:0000256" key="14">
    <source>
        <dbReference type="ARBA" id="ARBA00023098"/>
    </source>
</evidence>
<comment type="subcellular location">
    <subcellularLocation>
        <location evidence="2">Cell membrane</location>
        <topology evidence="2">Multi-pass membrane protein</topology>
    </subcellularLocation>
</comment>
<dbReference type="STRING" id="1660064.CIGN_0289"/>
<dbReference type="GO" id="GO:0016024">
    <property type="term" value="P:CDP-diacylglycerol biosynthetic process"/>
    <property type="evidence" value="ECO:0007669"/>
    <property type="project" value="TreeGrafter"/>
</dbReference>
<evidence type="ECO:0000256" key="22">
    <source>
        <dbReference type="ARBA" id="ARBA00032743"/>
    </source>
</evidence>
<dbReference type="PANTHER" id="PTHR46382">
    <property type="entry name" value="PHOSPHATIDATE CYTIDYLYLTRANSFERASE"/>
    <property type="match status" value="1"/>
</dbReference>
<feature type="transmembrane region" description="Helical" evidence="24">
    <location>
        <begin position="158"/>
        <end position="179"/>
    </location>
</feature>
<dbReference type="Proteomes" id="UP000194309">
    <property type="component" value="Chromosome"/>
</dbReference>
<organism evidence="25 26">
    <name type="scientific">Campylobacter devanensis</name>
    <dbReference type="NCBI Taxonomy" id="3161138"/>
    <lineage>
        <taxon>Bacteria</taxon>
        <taxon>Pseudomonadati</taxon>
        <taxon>Campylobacterota</taxon>
        <taxon>Epsilonproteobacteria</taxon>
        <taxon>Campylobacterales</taxon>
        <taxon>Campylobacteraceae</taxon>
        <taxon>Campylobacter</taxon>
    </lineage>
</organism>
<keyword evidence="8" id="KW-1003">Cell membrane</keyword>
<dbReference type="AlphaFoldDB" id="A0A1X9SQS1"/>
<evidence type="ECO:0000256" key="11">
    <source>
        <dbReference type="ARBA" id="ARBA00022692"/>
    </source>
</evidence>
<dbReference type="GO" id="GO:0005886">
    <property type="term" value="C:plasma membrane"/>
    <property type="evidence" value="ECO:0007669"/>
    <property type="project" value="UniProtKB-SubCell"/>
</dbReference>
<dbReference type="Pfam" id="PF01148">
    <property type="entry name" value="CTP_transf_1"/>
    <property type="match status" value="1"/>
</dbReference>
<feature type="transmembrane region" description="Helical" evidence="24">
    <location>
        <begin position="6"/>
        <end position="39"/>
    </location>
</feature>
<dbReference type="KEGG" id="cdev:CIGN_0289"/>
<evidence type="ECO:0000256" key="12">
    <source>
        <dbReference type="ARBA" id="ARBA00022695"/>
    </source>
</evidence>
<evidence type="ECO:0000256" key="4">
    <source>
        <dbReference type="ARBA" id="ARBA00005189"/>
    </source>
</evidence>
<dbReference type="PANTHER" id="PTHR46382:SF1">
    <property type="entry name" value="PHOSPHATIDATE CYTIDYLYLTRANSFERASE"/>
    <property type="match status" value="1"/>
</dbReference>
<keyword evidence="13 24" id="KW-1133">Transmembrane helix</keyword>
<evidence type="ECO:0000256" key="24">
    <source>
        <dbReference type="SAM" id="Phobius"/>
    </source>
</evidence>
<evidence type="ECO:0000256" key="20">
    <source>
        <dbReference type="ARBA" id="ARBA00032253"/>
    </source>
</evidence>
<proteinExistence type="inferred from homology"/>
<dbReference type="EC" id="2.7.7.41" evidence="6"/>
<keyword evidence="14" id="KW-0443">Lipid metabolism</keyword>
<keyword evidence="9" id="KW-0444">Lipid biosynthesis</keyword>
<keyword evidence="11 24" id="KW-0812">Transmembrane</keyword>
<evidence type="ECO:0000256" key="3">
    <source>
        <dbReference type="ARBA" id="ARBA00005119"/>
    </source>
</evidence>
<keyword evidence="12 25" id="KW-0548">Nucleotidyltransferase</keyword>
<keyword evidence="26" id="KW-1185">Reference proteome</keyword>
<evidence type="ECO:0000256" key="19">
    <source>
        <dbReference type="ARBA" id="ARBA00031825"/>
    </source>
</evidence>
<evidence type="ECO:0000256" key="13">
    <source>
        <dbReference type="ARBA" id="ARBA00022989"/>
    </source>
</evidence>
<protein>
    <recommendedName>
        <fullName evidence="7">Phosphatidate cytidylyltransferase</fullName>
        <ecNumber evidence="6">2.7.7.41</ecNumber>
    </recommendedName>
    <alternativeName>
        <fullName evidence="20">CDP-DAG synthase</fullName>
    </alternativeName>
    <alternativeName>
        <fullName evidence="22">CDP-DG synthase</fullName>
    </alternativeName>
    <alternativeName>
        <fullName evidence="18">CDP-diacylglycerol synthase</fullName>
    </alternativeName>
    <alternativeName>
        <fullName evidence="21">CDP-diglyceride pyrophosphorylase</fullName>
    </alternativeName>
    <alternativeName>
        <fullName evidence="23">CDP-diglyceride synthase</fullName>
    </alternativeName>
    <alternativeName>
        <fullName evidence="19">CTP:phosphatidate cytidylyltransferase</fullName>
    </alternativeName>
</protein>
<evidence type="ECO:0000256" key="10">
    <source>
        <dbReference type="ARBA" id="ARBA00022679"/>
    </source>
</evidence>
<evidence type="ECO:0000256" key="6">
    <source>
        <dbReference type="ARBA" id="ARBA00012487"/>
    </source>
</evidence>
<dbReference type="GO" id="GO:0004605">
    <property type="term" value="F:phosphatidate cytidylyltransferase activity"/>
    <property type="evidence" value="ECO:0007669"/>
    <property type="project" value="UniProtKB-EC"/>
</dbReference>
<evidence type="ECO:0000313" key="25">
    <source>
        <dbReference type="EMBL" id="ARQ98599.1"/>
    </source>
</evidence>
<evidence type="ECO:0000256" key="7">
    <source>
        <dbReference type="ARBA" id="ARBA00019373"/>
    </source>
</evidence>
<evidence type="ECO:0000256" key="2">
    <source>
        <dbReference type="ARBA" id="ARBA00004651"/>
    </source>
</evidence>
<evidence type="ECO:0000256" key="23">
    <source>
        <dbReference type="ARBA" id="ARBA00033406"/>
    </source>
</evidence>
<evidence type="ECO:0000256" key="17">
    <source>
        <dbReference type="ARBA" id="ARBA00023264"/>
    </source>
</evidence>
<gene>
    <name evidence="25" type="primary">cdsA</name>
    <name evidence="25" type="ORF">CIGN_0289</name>
</gene>
<keyword evidence="15 24" id="KW-0472">Membrane</keyword>
<feature type="transmembrane region" description="Helical" evidence="24">
    <location>
        <begin position="185"/>
        <end position="205"/>
    </location>
</feature>
<comment type="similarity">
    <text evidence="5">Belongs to the CDS family.</text>
</comment>
<evidence type="ECO:0000256" key="16">
    <source>
        <dbReference type="ARBA" id="ARBA00023209"/>
    </source>
</evidence>
<feature type="transmembrane region" description="Helical" evidence="24">
    <location>
        <begin position="123"/>
        <end position="146"/>
    </location>
</feature>
<evidence type="ECO:0000256" key="9">
    <source>
        <dbReference type="ARBA" id="ARBA00022516"/>
    </source>
</evidence>
<evidence type="ECO:0000313" key="26">
    <source>
        <dbReference type="Proteomes" id="UP000194309"/>
    </source>
</evidence>
<keyword evidence="17" id="KW-1208">Phospholipid metabolism</keyword>
<accession>A0A1X9SQS1</accession>
<sequence>MKKRIFVGVALFAAFLAVVVLDIFWLNFAIFGVLLAIAVLESLKLYGLKEKSLAVIAVAFFTLLPFIGGIQDIFKIILLNLIVVASVLAYTKNENLKIILPFIYPTAPMFMLFAIYQSYGIAALFWLIFSVVASDSGAYFIGKFFGKRNFSASSPNKTLEGVVGGFVIGSVFGVAAGLFLMDIDFLIVILCSVSVVIFGIFGDLFESYLKRLAGVKDSGVILGEQGGLLDRMDGYLFGVLAMYMVLV</sequence>
<evidence type="ECO:0000256" key="18">
    <source>
        <dbReference type="ARBA" id="ARBA00029893"/>
    </source>
</evidence>
<name>A0A1X9SQS1_9BACT</name>
<evidence type="ECO:0000256" key="21">
    <source>
        <dbReference type="ARBA" id="ARBA00032396"/>
    </source>
</evidence>
<reference evidence="25 26" key="1">
    <citation type="journal article" date="2017" name="Genome Biol. Evol.">
        <title>Comparative Genomic Analysis Identifies a Campylobacter Clade Deficient in Selenium Metabolism.</title>
        <authorList>
            <person name="Miller W.G."/>
            <person name="Yee E."/>
            <person name="Lopes B.S."/>
            <person name="Chapman M.H."/>
            <person name="Huynh S."/>
            <person name="Bono J.L."/>
            <person name="Parker C.T."/>
            <person name="Strachan N.J.C."/>
            <person name="Forbes K.J."/>
        </authorList>
    </citation>
    <scope>NUCLEOTIDE SEQUENCE [LARGE SCALE GENOMIC DNA]</scope>
    <source>
        <strain evidence="25 26">NCTC 13003</strain>
    </source>
</reference>
<evidence type="ECO:0000256" key="5">
    <source>
        <dbReference type="ARBA" id="ARBA00010185"/>
    </source>
</evidence>
<dbReference type="OrthoDB" id="9799199at2"/>
<accession>A0A381D782</accession>
<evidence type="ECO:0000256" key="8">
    <source>
        <dbReference type="ARBA" id="ARBA00022475"/>
    </source>
</evidence>
<keyword evidence="10 25" id="KW-0808">Transferase</keyword>
<comment type="pathway">
    <text evidence="4">Lipid metabolism.</text>
</comment>
<evidence type="ECO:0000256" key="1">
    <source>
        <dbReference type="ARBA" id="ARBA00001698"/>
    </source>
</evidence>
<comment type="pathway">
    <text evidence="3">Phospholipid metabolism; CDP-diacylglycerol biosynthesis; CDP-diacylglycerol from sn-glycerol 3-phosphate: step 3/3.</text>
</comment>
<keyword evidence="16" id="KW-0594">Phospholipid biosynthesis</keyword>
<comment type="catalytic activity">
    <reaction evidence="1">
        <text>a 1,2-diacyl-sn-glycero-3-phosphate + CTP + H(+) = a CDP-1,2-diacyl-sn-glycerol + diphosphate</text>
        <dbReference type="Rhea" id="RHEA:16229"/>
        <dbReference type="ChEBI" id="CHEBI:15378"/>
        <dbReference type="ChEBI" id="CHEBI:33019"/>
        <dbReference type="ChEBI" id="CHEBI:37563"/>
        <dbReference type="ChEBI" id="CHEBI:58332"/>
        <dbReference type="ChEBI" id="CHEBI:58608"/>
        <dbReference type="EC" id="2.7.7.41"/>
    </reaction>
</comment>